<feature type="region of interest" description="Disordered" evidence="1">
    <location>
        <begin position="16"/>
        <end position="59"/>
    </location>
</feature>
<gene>
    <name evidence="2" type="primary">NFAT5</name>
</gene>
<dbReference type="GO" id="GO:0005667">
    <property type="term" value="C:transcription regulator complex"/>
    <property type="evidence" value="ECO:0007669"/>
    <property type="project" value="TreeGrafter"/>
</dbReference>
<sequence length="216" mass="23339">MCVFTFGLYTADASSSTMGGARSSFTTTSSPSNYSTSVTDTKAMQSSATGVSKPGVSEPLLANKTGRQQTAPLRWTVLNISPPPEDLLDSSQMSCQDEGGGLESEQSGSMWTEDSMSNFSNMSSHSYNDNNEVPRKSRKRNTKQKPGAKRRDSNMDVFDAGSAKSPHFVLYQLASDNKSGSQAGNGLVFVFLLHAPSILSVHPAFHSHFVLQLWII</sequence>
<dbReference type="InterPro" id="IPR008366">
    <property type="entry name" value="NFAT"/>
</dbReference>
<protein>
    <submittedName>
        <fullName evidence="2">Nuclear factor of activated T-cells 5</fullName>
    </submittedName>
</protein>
<name>C1C4U9_AQUCT</name>
<dbReference type="GO" id="GO:0033173">
    <property type="term" value="P:calcineurin-NFAT signaling cascade"/>
    <property type="evidence" value="ECO:0007669"/>
    <property type="project" value="TreeGrafter"/>
</dbReference>
<proteinExistence type="evidence at transcript level"/>
<reference evidence="2" key="1">
    <citation type="submission" date="2009-04" db="EMBL/GenBank/DDBJ databases">
        <title>Rana catesbeiana ESTs and full-length cDNAs.</title>
        <authorList>
            <person name="Helbing C.C."/>
            <person name="Veldhoen N."/>
            <person name="Leong J."/>
            <person name="Koop B.F."/>
        </authorList>
    </citation>
    <scope>NUCLEOTIDE SEQUENCE</scope>
    <source>
        <tissue evidence="2">Mixed tissue</tissue>
    </source>
</reference>
<dbReference type="PANTHER" id="PTHR12533:SF10">
    <property type="entry name" value="NUCLEAR FACTOR OF ACTIVATED T-CELLS 5"/>
    <property type="match status" value="1"/>
</dbReference>
<feature type="compositionally biased region" description="Basic residues" evidence="1">
    <location>
        <begin position="136"/>
        <end position="148"/>
    </location>
</feature>
<dbReference type="GO" id="GO:0000981">
    <property type="term" value="F:DNA-binding transcription factor activity, RNA polymerase II-specific"/>
    <property type="evidence" value="ECO:0007669"/>
    <property type="project" value="TreeGrafter"/>
</dbReference>
<accession>C1C4U9</accession>
<evidence type="ECO:0000256" key="1">
    <source>
        <dbReference type="SAM" id="MobiDB-lite"/>
    </source>
</evidence>
<dbReference type="PANTHER" id="PTHR12533">
    <property type="entry name" value="NFAT"/>
    <property type="match status" value="1"/>
</dbReference>
<feature type="region of interest" description="Disordered" evidence="1">
    <location>
        <begin position="79"/>
        <end position="156"/>
    </location>
</feature>
<dbReference type="GO" id="GO:0000978">
    <property type="term" value="F:RNA polymerase II cis-regulatory region sequence-specific DNA binding"/>
    <property type="evidence" value="ECO:0007669"/>
    <property type="project" value="TreeGrafter"/>
</dbReference>
<dbReference type="AlphaFoldDB" id="C1C4U9"/>
<evidence type="ECO:0000313" key="2">
    <source>
        <dbReference type="EMBL" id="ACO52009.1"/>
    </source>
</evidence>
<feature type="compositionally biased region" description="Polar residues" evidence="1">
    <location>
        <begin position="40"/>
        <end position="50"/>
    </location>
</feature>
<organism evidence="2">
    <name type="scientific">Aquarana catesbeiana</name>
    <name type="common">American bullfrog</name>
    <name type="synonym">Rana catesbeiana</name>
    <dbReference type="NCBI Taxonomy" id="8400"/>
    <lineage>
        <taxon>Eukaryota</taxon>
        <taxon>Metazoa</taxon>
        <taxon>Chordata</taxon>
        <taxon>Craniata</taxon>
        <taxon>Vertebrata</taxon>
        <taxon>Euteleostomi</taxon>
        <taxon>Amphibia</taxon>
        <taxon>Batrachia</taxon>
        <taxon>Anura</taxon>
        <taxon>Neobatrachia</taxon>
        <taxon>Ranoidea</taxon>
        <taxon>Ranidae</taxon>
        <taxon>Aquarana</taxon>
    </lineage>
</organism>
<feature type="compositionally biased region" description="Low complexity" evidence="1">
    <location>
        <begin position="103"/>
        <end position="126"/>
    </location>
</feature>
<dbReference type="EMBL" id="BT081878">
    <property type="protein sequence ID" value="ACO52009.1"/>
    <property type="molecule type" value="mRNA"/>
</dbReference>
<feature type="compositionally biased region" description="Low complexity" evidence="1">
    <location>
        <begin position="23"/>
        <end position="39"/>
    </location>
</feature>